<dbReference type="UniPathway" id="UPA00906">
    <property type="reaction ID" value="UER00896"/>
</dbReference>
<comment type="catalytic activity">
    <reaction evidence="8">
        <text>L-seryl-tRNA(Sec) + selenophosphate + H(+) = L-selenocysteinyl-tRNA(Sec) + phosphate</text>
        <dbReference type="Rhea" id="RHEA:22728"/>
        <dbReference type="Rhea" id="RHEA-COMP:9742"/>
        <dbReference type="Rhea" id="RHEA-COMP:9743"/>
        <dbReference type="ChEBI" id="CHEBI:15378"/>
        <dbReference type="ChEBI" id="CHEBI:16144"/>
        <dbReference type="ChEBI" id="CHEBI:43474"/>
        <dbReference type="ChEBI" id="CHEBI:78533"/>
        <dbReference type="ChEBI" id="CHEBI:78573"/>
        <dbReference type="EC" id="2.9.1.1"/>
    </reaction>
</comment>
<comment type="similarity">
    <text evidence="7 8">Belongs to the SelA family.</text>
</comment>
<gene>
    <name evidence="8 10" type="primary">selA</name>
    <name evidence="10" type="ORF">AWH56_018995</name>
</gene>
<dbReference type="AlphaFoldDB" id="A0A7S7RAD9"/>
<keyword evidence="2 8" id="KW-0963">Cytoplasm</keyword>
<evidence type="ECO:0000256" key="6">
    <source>
        <dbReference type="ARBA" id="ARBA00023266"/>
    </source>
</evidence>
<dbReference type="InterPro" id="IPR018319">
    <property type="entry name" value="SelA-like"/>
</dbReference>
<keyword evidence="6 8" id="KW-0711">Selenium</keyword>
<evidence type="ECO:0000256" key="5">
    <source>
        <dbReference type="ARBA" id="ARBA00022917"/>
    </source>
</evidence>
<dbReference type="EMBL" id="CP063356">
    <property type="protein sequence ID" value="QOY34791.1"/>
    <property type="molecule type" value="Genomic_DNA"/>
</dbReference>
<dbReference type="PANTHER" id="PTHR32328:SF0">
    <property type="entry name" value="L-SERYL-TRNA(SEC) SELENIUM TRANSFERASE"/>
    <property type="match status" value="1"/>
</dbReference>
<dbReference type="Gene3D" id="3.40.640.10">
    <property type="entry name" value="Type I PLP-dependent aspartate aminotransferase-like (Major domain)"/>
    <property type="match status" value="1"/>
</dbReference>
<dbReference type="Proteomes" id="UP000180175">
    <property type="component" value="Chromosome"/>
</dbReference>
<dbReference type="GO" id="GO:0004125">
    <property type="term" value="F:L-seryl-tRNA(Sec) selenium transferase activity"/>
    <property type="evidence" value="ECO:0007669"/>
    <property type="project" value="UniProtKB-UniRule"/>
</dbReference>
<reference evidence="10 11" key="1">
    <citation type="journal article" date="2017" name="Genome Announc.">
        <title>Draft Genome Sequences of Four Alkaliphilic Bacteria Belonging to the Anaerobacillus Genus.</title>
        <authorList>
            <person name="Bassil N.M."/>
            <person name="Lloyd J.R."/>
        </authorList>
    </citation>
    <scope>NUCLEOTIDE SEQUENCE [LARGE SCALE GENOMIC DNA]</scope>
    <source>
        <strain evidence="10 11">NB2006</strain>
    </source>
</reference>
<name>A0A7S7RAD9_9BACI</name>
<evidence type="ECO:0000256" key="1">
    <source>
        <dbReference type="ARBA" id="ARBA00001933"/>
    </source>
</evidence>
<dbReference type="GO" id="GO:0001717">
    <property type="term" value="P:conversion of seryl-tRNAsec to selenocys-tRNAsec"/>
    <property type="evidence" value="ECO:0007669"/>
    <property type="project" value="UniProtKB-UniRule"/>
</dbReference>
<dbReference type="GO" id="GO:0001514">
    <property type="term" value="P:selenocysteine incorporation"/>
    <property type="evidence" value="ECO:0007669"/>
    <property type="project" value="UniProtKB-UniRule"/>
</dbReference>
<evidence type="ECO:0000256" key="7">
    <source>
        <dbReference type="ARBA" id="ARBA00044507"/>
    </source>
</evidence>
<evidence type="ECO:0000256" key="4">
    <source>
        <dbReference type="ARBA" id="ARBA00022898"/>
    </source>
</evidence>
<dbReference type="InterPro" id="IPR015421">
    <property type="entry name" value="PyrdxlP-dep_Trfase_major"/>
</dbReference>
<comment type="cofactor">
    <cofactor evidence="1 8 9">
        <name>pyridoxal 5'-phosphate</name>
        <dbReference type="ChEBI" id="CHEBI:597326"/>
    </cofactor>
</comment>
<dbReference type="Pfam" id="PF03841">
    <property type="entry name" value="SelA"/>
    <property type="match status" value="1"/>
</dbReference>
<reference evidence="10 11" key="2">
    <citation type="journal article" date="2019" name="Int. J. Syst. Evol. Microbiol.">
        <title>Anaerobacillus isosaccharinicus sp. nov., an alkaliphilic bacterium which degrades isosaccharinic acid.</title>
        <authorList>
            <person name="Bassil N.M."/>
            <person name="Lloyd J.R."/>
        </authorList>
    </citation>
    <scope>NUCLEOTIDE SEQUENCE [LARGE SCALE GENOMIC DNA]</scope>
    <source>
        <strain evidence="10 11">NB2006</strain>
    </source>
</reference>
<evidence type="ECO:0000256" key="3">
    <source>
        <dbReference type="ARBA" id="ARBA00022679"/>
    </source>
</evidence>
<evidence type="ECO:0000313" key="10">
    <source>
        <dbReference type="EMBL" id="QOY34791.1"/>
    </source>
</evidence>
<keyword evidence="4 8" id="KW-0663">Pyridoxal phosphate</keyword>
<keyword evidence="3 8" id="KW-0808">Transferase</keyword>
<comment type="subcellular location">
    <subcellularLocation>
        <location evidence="8">Cytoplasm</location>
    </subcellularLocation>
</comment>
<evidence type="ECO:0000256" key="8">
    <source>
        <dbReference type="HAMAP-Rule" id="MF_00423"/>
    </source>
</evidence>
<dbReference type="InterPro" id="IPR015424">
    <property type="entry name" value="PyrdxlP-dep_Trfase"/>
</dbReference>
<evidence type="ECO:0000256" key="2">
    <source>
        <dbReference type="ARBA" id="ARBA00022490"/>
    </source>
</evidence>
<dbReference type="HAMAP" id="MF_00423">
    <property type="entry name" value="SelA"/>
    <property type="match status" value="1"/>
</dbReference>
<evidence type="ECO:0000256" key="9">
    <source>
        <dbReference type="PIRSR" id="PIRSR618319-50"/>
    </source>
</evidence>
<dbReference type="Gene3D" id="3.90.1150.180">
    <property type="match status" value="1"/>
</dbReference>
<evidence type="ECO:0000313" key="11">
    <source>
        <dbReference type="Proteomes" id="UP000180175"/>
    </source>
</evidence>
<accession>A0A7S7RAD9</accession>
<dbReference type="SUPFAM" id="SSF53383">
    <property type="entry name" value="PLP-dependent transferases"/>
    <property type="match status" value="1"/>
</dbReference>
<feature type="modified residue" description="N6-(pyridoxal phosphate)lysine" evidence="8 9">
    <location>
        <position position="300"/>
    </location>
</feature>
<keyword evidence="5 8" id="KW-0648">Protein biosynthesis</keyword>
<dbReference type="NCBIfam" id="TIGR00474">
    <property type="entry name" value="selA"/>
    <property type="match status" value="1"/>
</dbReference>
<comment type="pathway">
    <text evidence="8">Aminoacyl-tRNA biosynthesis; selenocysteinyl-tRNA(Sec) biosynthesis; selenocysteinyl-tRNA(Sec) from L-seryl-tRNA(Sec) (bacterial route): step 1/1.</text>
</comment>
<dbReference type="PANTHER" id="PTHR32328">
    <property type="entry name" value="L-SERYL-TRNA(SEC) SELENIUM TRANSFERASE"/>
    <property type="match status" value="1"/>
</dbReference>
<dbReference type="InterPro" id="IPR004534">
    <property type="entry name" value="SelA_trans"/>
</dbReference>
<organism evidence="10 11">
    <name type="scientific">Anaerobacillus isosaccharinicus</name>
    <dbReference type="NCBI Taxonomy" id="1532552"/>
    <lineage>
        <taxon>Bacteria</taxon>
        <taxon>Bacillati</taxon>
        <taxon>Bacillota</taxon>
        <taxon>Bacilli</taxon>
        <taxon>Bacillales</taxon>
        <taxon>Bacillaceae</taxon>
        <taxon>Anaerobacillus</taxon>
    </lineage>
</organism>
<dbReference type="EC" id="2.9.1.1" evidence="8"/>
<proteinExistence type="inferred from homology"/>
<dbReference type="KEGG" id="aia:AWH56_018995"/>
<keyword evidence="11" id="KW-1185">Reference proteome</keyword>
<dbReference type="GO" id="GO:0005737">
    <property type="term" value="C:cytoplasm"/>
    <property type="evidence" value="ECO:0007669"/>
    <property type="project" value="UniProtKB-SubCell"/>
</dbReference>
<sequence>MKQFLRELPAIHILKSDEHFLQYCESFNLNDHEMTDLVQVEIDKLRKDLLNGELEETPPNKETLTRLVFERLLKKLEKYEPFYLRRVINGTGTILHTNLGRAKLSDVAIEQVIQTAKNYSNLEFKIEEGKRGSRHDIIEAVIQRMTGAEAAMVVNNNAAAVYLILRALAKDKEVIVSRGQLVEIGGSFRVSSIMEESGAKLVEVGTTNKTHLYDYENSINEETAMILKVHTSNFKTVGFTASVESDELVELSNKHDGIIFYEDLGSGALYDFRQHGIGDEPVVSKVIEMGVDLVSFSGDKLLGGPQAGIIAGKKELIQKLKKHQLARVLRVDKMTLAALEGTLKAYENGTAMKEIPTVRDILASEQEIEARAQAFINHVEQVCTSYTCKLVDEVSQIGGGTMPTEEIATKAVAIVSNAHSVNDIAEKLRLNKPAIVSRTKADHVILDFRTITTEEILMVVEALKKIEASN</sequence>
<protein>
    <recommendedName>
        <fullName evidence="8">L-seryl-tRNA(Sec) selenium transferase</fullName>
        <ecNumber evidence="8">2.9.1.1</ecNumber>
    </recommendedName>
    <alternativeName>
        <fullName evidence="8">Selenocysteine synthase</fullName>
        <shortName evidence="8">Sec synthase</shortName>
    </alternativeName>
    <alternativeName>
        <fullName evidence="8">Selenocysteinyl-tRNA(Sec) synthase</fullName>
    </alternativeName>
</protein>
<comment type="function">
    <text evidence="8">Converts seryl-tRNA(Sec) to selenocysteinyl-tRNA(Sec) required for selenoprotein biosynthesis.</text>
</comment>
<dbReference type="RefSeq" id="WP_182080998.1">
    <property type="nucleotide sequence ID" value="NZ_CP063356.2"/>
</dbReference>